<organism evidence="1 2">
    <name type="scientific">Sporisorium graminicola</name>
    <dbReference type="NCBI Taxonomy" id="280036"/>
    <lineage>
        <taxon>Eukaryota</taxon>
        <taxon>Fungi</taxon>
        <taxon>Dikarya</taxon>
        <taxon>Basidiomycota</taxon>
        <taxon>Ustilaginomycotina</taxon>
        <taxon>Ustilaginomycetes</taxon>
        <taxon>Ustilaginales</taxon>
        <taxon>Ustilaginaceae</taxon>
        <taxon>Sporisorium</taxon>
    </lineage>
</organism>
<dbReference type="KEGG" id="sgra:EX895_005018"/>
<dbReference type="OrthoDB" id="2547444at2759"/>
<accession>A0A4U7KPM9</accession>
<evidence type="ECO:0000313" key="2">
    <source>
        <dbReference type="Proteomes" id="UP000306050"/>
    </source>
</evidence>
<evidence type="ECO:0000313" key="1">
    <source>
        <dbReference type="EMBL" id="TKY86193.1"/>
    </source>
</evidence>
<reference evidence="1 2" key="1">
    <citation type="submission" date="2019-05" db="EMBL/GenBank/DDBJ databases">
        <title>Sporisorium graminicola CBS 10092 draft sequencing and annotation.</title>
        <authorList>
            <person name="Solano-Gonzalez S."/>
            <person name="Caddick M.X."/>
            <person name="Darby A."/>
        </authorList>
    </citation>
    <scope>NUCLEOTIDE SEQUENCE [LARGE SCALE GENOMIC DNA]</scope>
    <source>
        <strain evidence="1 2">CBS 10092</strain>
    </source>
</reference>
<protein>
    <submittedName>
        <fullName evidence="1">Uncharacterized protein</fullName>
    </submittedName>
</protein>
<keyword evidence="2" id="KW-1185">Reference proteome</keyword>
<dbReference type="AlphaFoldDB" id="A0A4U7KPM9"/>
<dbReference type="EMBL" id="SRRM01000018">
    <property type="protein sequence ID" value="TKY86193.1"/>
    <property type="molecule type" value="Genomic_DNA"/>
</dbReference>
<gene>
    <name evidence="1" type="ORF">EX895_005018</name>
</gene>
<dbReference type="GeneID" id="40727913"/>
<sequence length="494" mass="56484">MSERHWCHPCSWPALDEPLAASTWCRLPRELLLHIVETSSWLVPAGTLCNWSLVGRAWYRHTVVPLYACVALSPHDDDAVGAWRIERFCDTISRNKQLASLVKALDFAVSRQEHGIANQDHYLAILTHCRNLIYLRNLQRHRAPEDTYLPSVPSGALSRLRWHDADLRAFEELVETVFKPLHFRSNRDARGIERSDMIALDARSASRMLYDIRLLARLPRVDKLPKGFFRRMLTNQLPRQRLMSVRCSKQYQNDRVGVHIGRGVLQVVARLLPQLELIEMYLADRDWYTGAPAHFVSKASATGLPCLYPRTFWQDMISKIVGLAPLPFAVAVYHVCSNEVGDAPGFDIGGEYDVFSTDQAQDSSGTEYPYTAEEDDLSRRNTTGAGWQEPFIMLPNSTYIVPIKLKGGYRSLPFSTYKKDDKPAWDVLVHPPPELMPDQAKMEDAQEEWDVESMLGASRPRLSPMHPLVPRRGSLDWLRLVSRNLEFEKHDLCL</sequence>
<dbReference type="RefSeq" id="XP_029738178.1">
    <property type="nucleotide sequence ID" value="XM_029885612.1"/>
</dbReference>
<name>A0A4U7KPM9_9BASI</name>
<dbReference type="Proteomes" id="UP000306050">
    <property type="component" value="Chromosome SGRAM_5"/>
</dbReference>
<proteinExistence type="predicted"/>
<comment type="caution">
    <text evidence="1">The sequence shown here is derived from an EMBL/GenBank/DDBJ whole genome shotgun (WGS) entry which is preliminary data.</text>
</comment>